<dbReference type="PROSITE" id="PS51257">
    <property type="entry name" value="PROKAR_LIPOPROTEIN"/>
    <property type="match status" value="1"/>
</dbReference>
<accession>A0A7V5RPU8</accession>
<evidence type="ECO:0008006" key="2">
    <source>
        <dbReference type="Google" id="ProtNLM"/>
    </source>
</evidence>
<gene>
    <name evidence="1" type="ORF">ENJ15_02990</name>
</gene>
<dbReference type="Gene3D" id="2.60.40.10">
    <property type="entry name" value="Immunoglobulins"/>
    <property type="match status" value="1"/>
</dbReference>
<dbReference type="EMBL" id="DRLI01000114">
    <property type="protein sequence ID" value="HHM01950.1"/>
    <property type="molecule type" value="Genomic_DNA"/>
</dbReference>
<sequence>MRLIIFLLPVLGMLGACTPTGTETSKAPDPPKMVQKEVGADTTLAERGIDAEARRENAIRIMWYRQPATQGVVRYKIYRSQDADGLANYRFIGQQEAENSEDTTFVDLDSLSIFTKYFYFITAVNEEGKESLPSDTVWYNLLPKATPGFPKGQVFKPDSLGFTFNVPSDAFPNGYIFRIERLIGANFRELVYLYMENPLQGGFGQTQYTYTMNNKELQIFEDDIEYRWRIDLLAGDPLHNGSESDWATFSIDWGN</sequence>
<dbReference type="AlphaFoldDB" id="A0A7V5RPU8"/>
<reference evidence="1" key="1">
    <citation type="journal article" date="2020" name="mSystems">
        <title>Genome- and Community-Level Interaction Insights into Carbon Utilization and Element Cycling Functions of Hydrothermarchaeota in Hydrothermal Sediment.</title>
        <authorList>
            <person name="Zhou Z."/>
            <person name="Liu Y."/>
            <person name="Xu W."/>
            <person name="Pan J."/>
            <person name="Luo Z.H."/>
            <person name="Li M."/>
        </authorList>
    </citation>
    <scope>NUCLEOTIDE SEQUENCE [LARGE SCALE GENOMIC DNA]</scope>
    <source>
        <strain evidence="1">HyVt-460</strain>
    </source>
</reference>
<protein>
    <recommendedName>
        <fullName evidence="2">Fibronectin type III domain-containing protein</fullName>
    </recommendedName>
</protein>
<name>A0A7V5RPU8_CALAY</name>
<comment type="caution">
    <text evidence="1">The sequence shown here is derived from an EMBL/GenBank/DDBJ whole genome shotgun (WGS) entry which is preliminary data.</text>
</comment>
<dbReference type="SUPFAM" id="SSF49265">
    <property type="entry name" value="Fibronectin type III"/>
    <property type="match status" value="1"/>
</dbReference>
<proteinExistence type="predicted"/>
<dbReference type="CDD" id="cd00063">
    <property type="entry name" value="FN3"/>
    <property type="match status" value="1"/>
</dbReference>
<organism evidence="1">
    <name type="scientific">Caldithrix abyssi</name>
    <dbReference type="NCBI Taxonomy" id="187145"/>
    <lineage>
        <taxon>Bacteria</taxon>
        <taxon>Pseudomonadati</taxon>
        <taxon>Calditrichota</taxon>
        <taxon>Calditrichia</taxon>
        <taxon>Calditrichales</taxon>
        <taxon>Calditrichaceae</taxon>
        <taxon>Caldithrix</taxon>
    </lineage>
</organism>
<evidence type="ECO:0000313" key="1">
    <source>
        <dbReference type="EMBL" id="HHM01950.1"/>
    </source>
</evidence>
<dbReference type="InterPro" id="IPR013783">
    <property type="entry name" value="Ig-like_fold"/>
</dbReference>
<dbReference type="Proteomes" id="UP000885771">
    <property type="component" value="Unassembled WGS sequence"/>
</dbReference>
<dbReference type="InterPro" id="IPR036116">
    <property type="entry name" value="FN3_sf"/>
</dbReference>
<dbReference type="InterPro" id="IPR003961">
    <property type="entry name" value="FN3_dom"/>
</dbReference>